<gene>
    <name evidence="2" type="ORF">SETIT_5G457900v2</name>
</gene>
<dbReference type="OrthoDB" id="783821at2759"/>
<feature type="domain" description="XS" evidence="1">
    <location>
        <begin position="45"/>
        <end position="151"/>
    </location>
</feature>
<accession>A0A368RFX8</accession>
<dbReference type="InterPro" id="IPR005380">
    <property type="entry name" value="XS_domain"/>
</dbReference>
<dbReference type="Pfam" id="PF03468">
    <property type="entry name" value="XS"/>
    <property type="match status" value="1"/>
</dbReference>
<evidence type="ECO:0000313" key="2">
    <source>
        <dbReference type="EMBL" id="RCV29116.1"/>
    </source>
</evidence>
<dbReference type="STRING" id="4555.A0A368RFX8"/>
<evidence type="ECO:0000259" key="1">
    <source>
        <dbReference type="Pfam" id="PF03468"/>
    </source>
</evidence>
<proteinExistence type="predicted"/>
<dbReference type="EMBL" id="CM003532">
    <property type="protein sequence ID" value="RCV29116.1"/>
    <property type="molecule type" value="Genomic_DNA"/>
</dbReference>
<protein>
    <recommendedName>
        <fullName evidence="1">XS domain-containing protein</fullName>
    </recommendedName>
</protein>
<organism evidence="2">
    <name type="scientific">Setaria italica</name>
    <name type="common">Foxtail millet</name>
    <name type="synonym">Panicum italicum</name>
    <dbReference type="NCBI Taxonomy" id="4555"/>
    <lineage>
        <taxon>Eukaryota</taxon>
        <taxon>Viridiplantae</taxon>
        <taxon>Streptophyta</taxon>
        <taxon>Embryophyta</taxon>
        <taxon>Tracheophyta</taxon>
        <taxon>Spermatophyta</taxon>
        <taxon>Magnoliopsida</taxon>
        <taxon>Liliopsida</taxon>
        <taxon>Poales</taxon>
        <taxon>Poaceae</taxon>
        <taxon>PACMAD clade</taxon>
        <taxon>Panicoideae</taxon>
        <taxon>Panicodae</taxon>
        <taxon>Paniceae</taxon>
        <taxon>Cenchrinae</taxon>
        <taxon>Setaria</taxon>
    </lineage>
</organism>
<sequence length="283" mass="32251">MGHNLGEGSEFDDWKAKIYAGLISGELKLRMHVALKPILAENRGKQYVRPWMGVLVNVPTKWEDGRQVGASANQLKEQLSRFCPLKVTALWNSRGHTGTAIIEFGNDWSGFGNARAFESYFMTEGHGKRDWKKKENGYSGLFGWVAMDEDYFYQGPTGGHLRKKGNLKTINDIENEGVRKTGKLVADLASQVEVKDRHLNELECEYNGIITSLDKMVEEKEKFVLSHEKFEKLDVRTKQPDDLAARSNCDRRSNEQEKQMVCDFLPAFFSSFVNEHLATFFSL</sequence>
<dbReference type="AlphaFoldDB" id="A0A368RFX8"/>
<reference evidence="2" key="1">
    <citation type="journal article" date="2012" name="Nat. Biotechnol.">
        <title>Reference genome sequence of the model plant Setaria.</title>
        <authorList>
            <person name="Bennetzen J.L."/>
            <person name="Schmutz J."/>
            <person name="Wang H."/>
            <person name="Percifield R."/>
            <person name="Hawkins J."/>
            <person name="Pontaroli A.C."/>
            <person name="Estep M."/>
            <person name="Feng L."/>
            <person name="Vaughn J.N."/>
            <person name="Grimwood J."/>
            <person name="Jenkins J."/>
            <person name="Barry K."/>
            <person name="Lindquist E."/>
            <person name="Hellsten U."/>
            <person name="Deshpande S."/>
            <person name="Wang X."/>
            <person name="Wu X."/>
            <person name="Mitros T."/>
            <person name="Triplett J."/>
            <person name="Yang X."/>
            <person name="Ye C.Y."/>
            <person name="Mauro-Herrera M."/>
            <person name="Wang L."/>
            <person name="Li P."/>
            <person name="Sharma M."/>
            <person name="Sharma R."/>
            <person name="Ronald P.C."/>
            <person name="Panaud O."/>
            <person name="Kellogg E.A."/>
            <person name="Brutnell T.P."/>
            <person name="Doust A.N."/>
            <person name="Tuskan G.A."/>
            <person name="Rokhsar D."/>
            <person name="Devos K.M."/>
        </authorList>
    </citation>
    <scope>NUCLEOTIDE SEQUENCE [LARGE SCALE GENOMIC DNA]</scope>
    <source>
        <strain evidence="2">Yugu1</strain>
    </source>
</reference>
<dbReference type="Gene3D" id="3.30.70.2890">
    <property type="entry name" value="XS domain"/>
    <property type="match status" value="1"/>
</dbReference>
<dbReference type="InterPro" id="IPR038588">
    <property type="entry name" value="XS_domain_sf"/>
</dbReference>
<name>A0A368RFX8_SETIT</name>
<dbReference type="PANTHER" id="PTHR21596:SF3">
    <property type="entry name" value="FACTOR OF DNA METHYLATION 1-RELATED"/>
    <property type="match status" value="1"/>
</dbReference>
<reference evidence="2" key="2">
    <citation type="submission" date="2015-07" db="EMBL/GenBank/DDBJ databases">
        <authorList>
            <person name="Noorani M."/>
        </authorList>
    </citation>
    <scope>NUCLEOTIDE SEQUENCE</scope>
    <source>
        <strain evidence="2">Yugu1</strain>
    </source>
</reference>
<dbReference type="GO" id="GO:0080188">
    <property type="term" value="P:gene silencing by siRNA-directed DNA methylation"/>
    <property type="evidence" value="ECO:0007669"/>
    <property type="project" value="InterPro"/>
</dbReference>
<dbReference type="InterPro" id="IPR045177">
    <property type="entry name" value="FDM1-5/IDN2"/>
</dbReference>
<dbReference type="CDD" id="cd12266">
    <property type="entry name" value="RRM_like_XS"/>
    <property type="match status" value="1"/>
</dbReference>
<dbReference type="PANTHER" id="PTHR21596">
    <property type="entry name" value="RIBONUCLEASE P SUBUNIT P38"/>
    <property type="match status" value="1"/>
</dbReference>